<comment type="caution">
    <text evidence="1">The sequence shown here is derived from an EMBL/GenBank/DDBJ whole genome shotgun (WGS) entry which is preliminary data.</text>
</comment>
<protein>
    <submittedName>
        <fullName evidence="1">Uncharacterized protein</fullName>
    </submittedName>
</protein>
<dbReference type="AlphaFoldDB" id="A0A7C1P053"/>
<proteinExistence type="predicted"/>
<name>A0A7C1P053_9HYPH</name>
<organism evidence="1">
    <name type="scientific">Agrobacterium albertimagni</name>
    <dbReference type="NCBI Taxonomy" id="147266"/>
    <lineage>
        <taxon>Bacteria</taxon>
        <taxon>Pseudomonadati</taxon>
        <taxon>Pseudomonadota</taxon>
        <taxon>Alphaproteobacteria</taxon>
        <taxon>Hyphomicrobiales</taxon>
        <taxon>Rhizobiaceae</taxon>
        <taxon>Rhizobium/Agrobacterium group</taxon>
        <taxon>Agrobacterium</taxon>
    </lineage>
</organism>
<reference evidence="1" key="1">
    <citation type="journal article" date="2020" name="mSystems">
        <title>Genome- and Community-Level Interaction Insights into Carbon Utilization and Element Cycling Functions of Hydrothermarchaeota in Hydrothermal Sediment.</title>
        <authorList>
            <person name="Zhou Z."/>
            <person name="Liu Y."/>
            <person name="Xu W."/>
            <person name="Pan J."/>
            <person name="Luo Z.H."/>
            <person name="Li M."/>
        </authorList>
    </citation>
    <scope>NUCLEOTIDE SEQUENCE [LARGE SCALE GENOMIC DNA]</scope>
    <source>
        <strain evidence="1">SpSt-243</strain>
    </source>
</reference>
<sequence length="107" mass="11613">MNSAPLVSDLVGVIIKTFRAYEGTGIQMAPQAVSTLIRNLRTVQELARDAEQEAGIQIELARMDAGRQATRDQRFADRVDGQIGGNVVRLPTRLRTIQHSPDGGDAA</sequence>
<dbReference type="EMBL" id="DSKI01000822">
    <property type="protein sequence ID" value="HEB45153.1"/>
    <property type="molecule type" value="Genomic_DNA"/>
</dbReference>
<evidence type="ECO:0000313" key="1">
    <source>
        <dbReference type="EMBL" id="HEB45153.1"/>
    </source>
</evidence>
<gene>
    <name evidence="1" type="ORF">ENP70_15970</name>
</gene>
<accession>A0A7C1P053</accession>